<dbReference type="InterPro" id="IPR050385">
    <property type="entry name" value="Archaeal_FAD_synthase"/>
</dbReference>
<reference evidence="5 6" key="1">
    <citation type="submission" date="2012-06" db="EMBL/GenBank/DDBJ databases">
        <title>Complete sequence of Thiocystis violascens DSM 198.</title>
        <authorList>
            <consortium name="US DOE Joint Genome Institute"/>
            <person name="Lucas S."/>
            <person name="Han J."/>
            <person name="Lapidus A."/>
            <person name="Cheng J.-F."/>
            <person name="Goodwin L."/>
            <person name="Pitluck S."/>
            <person name="Peters L."/>
            <person name="Ovchinnikova G."/>
            <person name="Teshima H."/>
            <person name="Detter J.C."/>
            <person name="Han C."/>
            <person name="Tapia R."/>
            <person name="Land M."/>
            <person name="Hauser L."/>
            <person name="Kyrpides N."/>
            <person name="Ivanova N."/>
            <person name="Pagani I."/>
            <person name="Vogl K."/>
            <person name="Liu Z."/>
            <person name="Frigaard N.-U."/>
            <person name="Bryant D."/>
            <person name="Woyke T."/>
        </authorList>
    </citation>
    <scope>NUCLEOTIDE SEQUENCE [LARGE SCALE GENOMIC DNA]</scope>
    <source>
        <strain evidence="6">ATCC 17096 / DSM 198 / 6111</strain>
    </source>
</reference>
<evidence type="ECO:0000256" key="2">
    <source>
        <dbReference type="ARBA" id="ARBA00022695"/>
    </source>
</evidence>
<dbReference type="Gene3D" id="3.40.50.620">
    <property type="entry name" value="HUPs"/>
    <property type="match status" value="1"/>
</dbReference>
<keyword evidence="6" id="KW-1185">Reference proteome</keyword>
<dbReference type="InterPro" id="IPR014729">
    <property type="entry name" value="Rossmann-like_a/b/a_fold"/>
</dbReference>
<keyword evidence="3" id="KW-0472">Membrane</keyword>
<dbReference type="KEGG" id="tvi:Thivi_2094"/>
<evidence type="ECO:0000313" key="6">
    <source>
        <dbReference type="Proteomes" id="UP000006062"/>
    </source>
</evidence>
<dbReference type="Pfam" id="PF01467">
    <property type="entry name" value="CTP_transf_like"/>
    <property type="match status" value="1"/>
</dbReference>
<accession>I3YAM9</accession>
<evidence type="ECO:0000313" key="5">
    <source>
        <dbReference type="EMBL" id="AFL74047.1"/>
    </source>
</evidence>
<dbReference type="Proteomes" id="UP000006062">
    <property type="component" value="Chromosome"/>
</dbReference>
<dbReference type="AlphaFoldDB" id="I3YAM9"/>
<dbReference type="GO" id="GO:0016779">
    <property type="term" value="F:nucleotidyltransferase activity"/>
    <property type="evidence" value="ECO:0007669"/>
    <property type="project" value="UniProtKB-KW"/>
</dbReference>
<name>I3YAM9_THIV6</name>
<organism evidence="5 6">
    <name type="scientific">Thiocystis violascens (strain ATCC 17096 / DSM 198 / 6111)</name>
    <name type="common">Chromatium violascens</name>
    <dbReference type="NCBI Taxonomy" id="765911"/>
    <lineage>
        <taxon>Bacteria</taxon>
        <taxon>Pseudomonadati</taxon>
        <taxon>Pseudomonadota</taxon>
        <taxon>Gammaproteobacteria</taxon>
        <taxon>Chromatiales</taxon>
        <taxon>Chromatiaceae</taxon>
        <taxon>Thiocystis</taxon>
    </lineage>
</organism>
<keyword evidence="2" id="KW-0548">Nucleotidyltransferase</keyword>
<dbReference type="EMBL" id="CP003154">
    <property type="protein sequence ID" value="AFL74047.1"/>
    <property type="molecule type" value="Genomic_DNA"/>
</dbReference>
<dbReference type="NCBIfam" id="TIGR00125">
    <property type="entry name" value="cyt_tran_rel"/>
    <property type="match status" value="1"/>
</dbReference>
<gene>
    <name evidence="5" type="ordered locus">Thivi_2094</name>
</gene>
<dbReference type="eggNOG" id="COG0615">
    <property type="taxonomic scope" value="Bacteria"/>
</dbReference>
<dbReference type="PANTHER" id="PTHR43793">
    <property type="entry name" value="FAD SYNTHASE"/>
    <property type="match status" value="1"/>
</dbReference>
<protein>
    <submittedName>
        <fullName evidence="5">Cytidyltransferase-related enzyme</fullName>
    </submittedName>
</protein>
<evidence type="ECO:0000256" key="1">
    <source>
        <dbReference type="ARBA" id="ARBA00022679"/>
    </source>
</evidence>
<keyword evidence="3" id="KW-1133">Transmembrane helix</keyword>
<feature type="transmembrane region" description="Helical" evidence="3">
    <location>
        <begin position="88"/>
        <end position="110"/>
    </location>
</feature>
<keyword evidence="1 5" id="KW-0808">Transferase</keyword>
<keyword evidence="3" id="KW-0812">Transmembrane</keyword>
<dbReference type="InterPro" id="IPR004821">
    <property type="entry name" value="Cyt_trans-like"/>
</dbReference>
<proteinExistence type="predicted"/>
<dbReference type="SUPFAM" id="SSF52374">
    <property type="entry name" value="Nucleotidylyl transferase"/>
    <property type="match status" value="1"/>
</dbReference>
<dbReference type="GO" id="GO:0009100">
    <property type="term" value="P:glycoprotein metabolic process"/>
    <property type="evidence" value="ECO:0007669"/>
    <property type="project" value="UniProtKB-ARBA"/>
</dbReference>
<evidence type="ECO:0000259" key="4">
    <source>
        <dbReference type="Pfam" id="PF01467"/>
    </source>
</evidence>
<evidence type="ECO:0000256" key="3">
    <source>
        <dbReference type="SAM" id="Phobius"/>
    </source>
</evidence>
<feature type="domain" description="Cytidyltransferase-like" evidence="4">
    <location>
        <begin position="312"/>
        <end position="442"/>
    </location>
</feature>
<dbReference type="STRING" id="765911.Thivi_2094"/>
<dbReference type="HOGENOM" id="CLU_590431_0_0_6"/>
<dbReference type="OrthoDB" id="9802794at2"/>
<dbReference type="PANTHER" id="PTHR43793:SF1">
    <property type="entry name" value="FAD SYNTHASE"/>
    <property type="match status" value="1"/>
</dbReference>
<sequence>MRNPEQAAADFSAALHQDAPDSVPTSQQRVQLGLCLGLAHYALNQIPQCLTATRPALQLAATLPWPSQAPPVPGHFDATQAQALLERLLVALCAAGIHAFAAFGTLLGLVREGRLLANDKDLDVIVPITDFERTLALLPTLGWQPAWIPLNASNFRAFVHRETGVTLDILGYTFDAQRHKVIGGWWPTGRPIAEGRVLEFSDFTLVRRQSASGPFWTPQAPETLLAEMYGPGWRQPDPDYEGYLGAPALVNFTDFTRAIGYLRLLEAWLGGHRTRVDRLLDSLTRRDPRDPILPAWRGPGAPSPPAIRIGGTVGCFDLLHVGHLRFLQAARKGCATLKVGVCTDRGAWRSKQCRPTIPQEQRLELIRGLACVDDACLFEGTLAETRAAADWIEAWGVDGLFVSEDWAGSPRWLALEPLLGARGIRCVWLPYTGGVSSTLIRAQLKTADRPDAVACIARPEPGA</sequence>
<dbReference type="RefSeq" id="WP_014778501.1">
    <property type="nucleotide sequence ID" value="NC_018012.1"/>
</dbReference>